<dbReference type="GO" id="GO:0015031">
    <property type="term" value="P:protein transport"/>
    <property type="evidence" value="ECO:0007669"/>
    <property type="project" value="UniProtKB-KW"/>
</dbReference>
<name>A0A2M8WMP5_9RHOB</name>
<evidence type="ECO:0000256" key="4">
    <source>
        <dbReference type="ARBA" id="ARBA00022927"/>
    </source>
</evidence>
<dbReference type="Gene3D" id="3.30.1360.200">
    <property type="match status" value="1"/>
</dbReference>
<accession>A0A2M8WMP5</accession>
<protein>
    <submittedName>
        <fullName evidence="9">Protein-export membrane protein SecD</fullName>
    </submittedName>
</protein>
<dbReference type="InterPro" id="IPR054384">
    <property type="entry name" value="SecDF_P1_head"/>
</dbReference>
<evidence type="ECO:0000256" key="7">
    <source>
        <dbReference type="ARBA" id="ARBA00023136"/>
    </source>
</evidence>
<reference evidence="9 10" key="1">
    <citation type="submission" date="2017-11" db="EMBL/GenBank/DDBJ databases">
        <title>Genomic Encyclopedia of Archaeal and Bacterial Type Strains, Phase II (KMG-II): From Individual Species to Whole Genera.</title>
        <authorList>
            <person name="Goeker M."/>
        </authorList>
    </citation>
    <scope>NUCLEOTIDE SEQUENCE [LARGE SCALE GENOMIC DNA]</scope>
    <source>
        <strain evidence="9 10">DSM 29128</strain>
    </source>
</reference>
<evidence type="ECO:0000259" key="8">
    <source>
        <dbReference type="Pfam" id="PF22599"/>
    </source>
</evidence>
<keyword evidence="7" id="KW-0472">Membrane</keyword>
<keyword evidence="10" id="KW-1185">Reference proteome</keyword>
<dbReference type="GO" id="GO:0005886">
    <property type="term" value="C:plasma membrane"/>
    <property type="evidence" value="ECO:0007669"/>
    <property type="project" value="TreeGrafter"/>
</dbReference>
<dbReference type="RefSeq" id="WP_133122513.1">
    <property type="nucleotide sequence ID" value="NZ_PGTY01000001.1"/>
</dbReference>
<keyword evidence="3" id="KW-0812">Transmembrane</keyword>
<dbReference type="EMBL" id="PGTY01000001">
    <property type="protein sequence ID" value="PJI92204.1"/>
    <property type="molecule type" value="Genomic_DNA"/>
</dbReference>
<dbReference type="OrthoDB" id="9805019at2"/>
<sequence length="322" mass="33704">MPTNSYADTPPQDGLHLVLEVDLAEAHAAALDDFWPSVRDALAAARDDVGFVVREDSPPGQLHVSITNEAGIETATEIVRALGAPVAAAQTNIDVQTKGAMLMITLNSAQIATLDAVTLSHTVDALRQRLYEAGASDVLVAHQDGARIGVAVIGPMQSDEIISLLRATARLGFHTVIGTSADADSDPGTGNMLVPSRQDPALFYIIARRPVVTGKDFADVQVRPEQNGSSSVTFRLNAFATQRFGQYTGDNIGSPFAIVLNDEVISAPVIQSQIPGGSGIIAGHFTHAEAVNLVNMLRAGPLPGALTVISERPIGPPVVAGE</sequence>
<evidence type="ECO:0000256" key="6">
    <source>
        <dbReference type="ARBA" id="ARBA00023010"/>
    </source>
</evidence>
<dbReference type="Gene3D" id="3.30.70.3400">
    <property type="match status" value="1"/>
</dbReference>
<dbReference type="PANTHER" id="PTHR30081:SF1">
    <property type="entry name" value="PROTEIN TRANSLOCASE SUBUNIT SECD"/>
    <property type="match status" value="1"/>
</dbReference>
<evidence type="ECO:0000313" key="10">
    <source>
        <dbReference type="Proteomes" id="UP000228531"/>
    </source>
</evidence>
<keyword evidence="5" id="KW-1133">Transmembrane helix</keyword>
<keyword evidence="4" id="KW-0653">Protein transport</keyword>
<evidence type="ECO:0000256" key="3">
    <source>
        <dbReference type="ARBA" id="ARBA00022692"/>
    </source>
</evidence>
<evidence type="ECO:0000313" key="9">
    <source>
        <dbReference type="EMBL" id="PJI92204.1"/>
    </source>
</evidence>
<feature type="domain" description="SecDF P1 head subdomain" evidence="8">
    <location>
        <begin position="194"/>
        <end position="303"/>
    </location>
</feature>
<evidence type="ECO:0000256" key="2">
    <source>
        <dbReference type="ARBA" id="ARBA00022475"/>
    </source>
</evidence>
<keyword evidence="1" id="KW-0813">Transport</keyword>
<evidence type="ECO:0000256" key="5">
    <source>
        <dbReference type="ARBA" id="ARBA00022989"/>
    </source>
</evidence>
<evidence type="ECO:0000256" key="1">
    <source>
        <dbReference type="ARBA" id="ARBA00022448"/>
    </source>
</evidence>
<gene>
    <name evidence="9" type="ORF">BC777_1049</name>
</gene>
<dbReference type="Proteomes" id="UP000228531">
    <property type="component" value="Unassembled WGS sequence"/>
</dbReference>
<dbReference type="Pfam" id="PF22599">
    <property type="entry name" value="SecDF_P1_head"/>
    <property type="match status" value="1"/>
</dbReference>
<keyword evidence="6" id="KW-0811">Translocation</keyword>
<dbReference type="InterPro" id="IPR022813">
    <property type="entry name" value="SecD/SecF_arch_bac"/>
</dbReference>
<organism evidence="9 10">
    <name type="scientific">Yoonia maricola</name>
    <dbReference type="NCBI Taxonomy" id="420999"/>
    <lineage>
        <taxon>Bacteria</taxon>
        <taxon>Pseudomonadati</taxon>
        <taxon>Pseudomonadota</taxon>
        <taxon>Alphaproteobacteria</taxon>
        <taxon>Rhodobacterales</taxon>
        <taxon>Paracoccaceae</taxon>
        <taxon>Yoonia</taxon>
    </lineage>
</organism>
<dbReference type="PANTHER" id="PTHR30081">
    <property type="entry name" value="PROTEIN-EXPORT MEMBRANE PROTEIN SEC"/>
    <property type="match status" value="1"/>
</dbReference>
<proteinExistence type="predicted"/>
<dbReference type="AlphaFoldDB" id="A0A2M8WMP5"/>
<comment type="caution">
    <text evidence="9">The sequence shown here is derived from an EMBL/GenBank/DDBJ whole genome shotgun (WGS) entry which is preliminary data.</text>
</comment>
<keyword evidence="2" id="KW-1003">Cell membrane</keyword>